<dbReference type="GO" id="GO:0005886">
    <property type="term" value="C:plasma membrane"/>
    <property type="evidence" value="ECO:0007669"/>
    <property type="project" value="UniProtKB-SubCell"/>
</dbReference>
<feature type="compositionally biased region" description="Low complexity" evidence="7">
    <location>
        <begin position="252"/>
        <end position="265"/>
    </location>
</feature>
<evidence type="ECO:0000256" key="8">
    <source>
        <dbReference type="SAM" id="Phobius"/>
    </source>
</evidence>
<evidence type="ECO:0000256" key="5">
    <source>
        <dbReference type="ARBA" id="ARBA00023136"/>
    </source>
</evidence>
<keyword evidence="8" id="KW-1133">Transmembrane helix</keyword>
<dbReference type="Gene3D" id="2.30.180.10">
    <property type="entry name" value="FAS1 domain"/>
    <property type="match status" value="1"/>
</dbReference>
<proteinExistence type="predicted"/>
<evidence type="ECO:0000256" key="3">
    <source>
        <dbReference type="ARBA" id="ARBA00022622"/>
    </source>
</evidence>
<feature type="chain" id="PRO_5044826653" description="FAS1 domain-containing protein" evidence="9">
    <location>
        <begin position="21"/>
        <end position="290"/>
    </location>
</feature>
<feature type="signal peptide" evidence="9">
    <location>
        <begin position="1"/>
        <end position="20"/>
    </location>
</feature>
<evidence type="ECO:0000256" key="1">
    <source>
        <dbReference type="ARBA" id="ARBA00004609"/>
    </source>
</evidence>
<dbReference type="InterPro" id="IPR033254">
    <property type="entry name" value="Plant_FLA"/>
</dbReference>
<keyword evidence="2" id="KW-1003">Cell membrane</keyword>
<gene>
    <name evidence="11" type="ORF">R1sor_021635</name>
</gene>
<dbReference type="PANTHER" id="PTHR32382">
    <property type="entry name" value="FASCICLIN-LIKE ARABINOGALACTAN PROTEIN"/>
    <property type="match status" value="1"/>
</dbReference>
<protein>
    <recommendedName>
        <fullName evidence="10">FAS1 domain-containing protein</fullName>
    </recommendedName>
</protein>
<dbReference type="GO" id="GO:0098552">
    <property type="term" value="C:side of membrane"/>
    <property type="evidence" value="ECO:0007669"/>
    <property type="project" value="UniProtKB-KW"/>
</dbReference>
<keyword evidence="6" id="KW-0449">Lipoprotein</keyword>
<dbReference type="PANTHER" id="PTHR32382:SF0">
    <property type="entry name" value="FASCICLIN-LIKE ARABINOGALACTAN PROTEIN 4"/>
    <property type="match status" value="1"/>
</dbReference>
<dbReference type="EMBL" id="JBJQOH010000007">
    <property type="protein sequence ID" value="KAL3678679.1"/>
    <property type="molecule type" value="Genomic_DNA"/>
</dbReference>
<evidence type="ECO:0000259" key="10">
    <source>
        <dbReference type="PROSITE" id="PS50213"/>
    </source>
</evidence>
<dbReference type="Pfam" id="PF02469">
    <property type="entry name" value="Fasciclin"/>
    <property type="match status" value="1"/>
</dbReference>
<feature type="transmembrane region" description="Helical" evidence="8">
    <location>
        <begin position="271"/>
        <end position="289"/>
    </location>
</feature>
<evidence type="ECO:0000256" key="9">
    <source>
        <dbReference type="SAM" id="SignalP"/>
    </source>
</evidence>
<evidence type="ECO:0000256" key="2">
    <source>
        <dbReference type="ARBA" id="ARBA00022475"/>
    </source>
</evidence>
<keyword evidence="12" id="KW-1185">Reference proteome</keyword>
<comment type="caution">
    <text evidence="11">The sequence shown here is derived from an EMBL/GenBank/DDBJ whole genome shotgun (WGS) entry which is preliminary data.</text>
</comment>
<dbReference type="InterPro" id="IPR000782">
    <property type="entry name" value="FAS1_domain"/>
</dbReference>
<evidence type="ECO:0000256" key="4">
    <source>
        <dbReference type="ARBA" id="ARBA00022729"/>
    </source>
</evidence>
<dbReference type="AlphaFoldDB" id="A0ABD3GND2"/>
<feature type="compositionally biased region" description="Low complexity" evidence="7">
    <location>
        <begin position="160"/>
        <end position="223"/>
    </location>
</feature>
<keyword evidence="4 9" id="KW-0732">Signal</keyword>
<evidence type="ECO:0000256" key="7">
    <source>
        <dbReference type="SAM" id="MobiDB-lite"/>
    </source>
</evidence>
<keyword evidence="8" id="KW-0812">Transmembrane</keyword>
<reference evidence="11 12" key="1">
    <citation type="submission" date="2024-09" db="EMBL/GenBank/DDBJ databases">
        <title>Chromosome-scale assembly of Riccia sorocarpa.</title>
        <authorList>
            <person name="Paukszto L."/>
        </authorList>
    </citation>
    <scope>NUCLEOTIDE SEQUENCE [LARGE SCALE GENOMIC DNA]</scope>
    <source>
        <strain evidence="11">LP-2024</strain>
        <tissue evidence="11">Aerial parts of the thallus</tissue>
    </source>
</reference>
<evidence type="ECO:0000313" key="12">
    <source>
        <dbReference type="Proteomes" id="UP001633002"/>
    </source>
</evidence>
<sequence>MAPINVGSILLLLFVATASAQTTNTKFNVTTLLDAFPDFTVLNQLLSSTKVADEINSRDSLTLLAVTNDVISAFQNSNANADLSDVLRYHVLLQFLGLDELNTLILFGASTGTGSNASYVANITRVSFDFSILQVDSILVPATFGQGFIPPSPPSPVAPATPASQPAPVAPATPASGPAPTSEPATPASGPAPTSEPATPASGPAPTSEPATPASGPVPASEPATPPPASEKTPVPAPAPASKAPTKPPTKAPASAAAPGPVAAPRISGASAIKGGVVALFASFVAVLFM</sequence>
<keyword evidence="3" id="KW-0325">Glycoprotein</keyword>
<feature type="region of interest" description="Disordered" evidence="7">
    <location>
        <begin position="151"/>
        <end position="266"/>
    </location>
</feature>
<keyword evidence="3" id="KW-0336">GPI-anchor</keyword>
<evidence type="ECO:0000313" key="11">
    <source>
        <dbReference type="EMBL" id="KAL3678679.1"/>
    </source>
</evidence>
<dbReference type="Proteomes" id="UP001633002">
    <property type="component" value="Unassembled WGS sequence"/>
</dbReference>
<dbReference type="PROSITE" id="PS50213">
    <property type="entry name" value="FAS1"/>
    <property type="match status" value="1"/>
</dbReference>
<comment type="subcellular location">
    <subcellularLocation>
        <location evidence="1">Cell membrane</location>
        <topology evidence="1">Lipid-anchor</topology>
        <topology evidence="1">GPI-anchor</topology>
    </subcellularLocation>
</comment>
<evidence type="ECO:0000256" key="6">
    <source>
        <dbReference type="ARBA" id="ARBA00023288"/>
    </source>
</evidence>
<accession>A0ABD3GND2</accession>
<dbReference type="InterPro" id="IPR036378">
    <property type="entry name" value="FAS1_dom_sf"/>
</dbReference>
<organism evidence="11 12">
    <name type="scientific">Riccia sorocarpa</name>
    <dbReference type="NCBI Taxonomy" id="122646"/>
    <lineage>
        <taxon>Eukaryota</taxon>
        <taxon>Viridiplantae</taxon>
        <taxon>Streptophyta</taxon>
        <taxon>Embryophyta</taxon>
        <taxon>Marchantiophyta</taxon>
        <taxon>Marchantiopsida</taxon>
        <taxon>Marchantiidae</taxon>
        <taxon>Marchantiales</taxon>
        <taxon>Ricciaceae</taxon>
        <taxon>Riccia</taxon>
    </lineage>
</organism>
<dbReference type="SUPFAM" id="SSF82153">
    <property type="entry name" value="FAS1 domain"/>
    <property type="match status" value="1"/>
</dbReference>
<name>A0ABD3GND2_9MARC</name>
<keyword evidence="5 8" id="KW-0472">Membrane</keyword>
<feature type="domain" description="FAS1" evidence="10">
    <location>
        <begin position="26"/>
        <end position="139"/>
    </location>
</feature>
<feature type="compositionally biased region" description="Pro residues" evidence="7">
    <location>
        <begin position="224"/>
        <end position="239"/>
    </location>
</feature>